<protein>
    <submittedName>
        <fullName evidence="3">Uncharacterized protein</fullName>
    </submittedName>
</protein>
<comment type="caution">
    <text evidence="3">The sequence shown here is derived from an EMBL/GenBank/DDBJ whole genome shotgun (WGS) entry which is preliminary data.</text>
</comment>
<accession>A0A482XHR5</accession>
<dbReference type="InParanoid" id="A0A482XHR5"/>
<feature type="signal peptide" evidence="2">
    <location>
        <begin position="1"/>
        <end position="28"/>
    </location>
</feature>
<evidence type="ECO:0000313" key="3">
    <source>
        <dbReference type="EMBL" id="RZF44861.1"/>
    </source>
</evidence>
<evidence type="ECO:0000256" key="2">
    <source>
        <dbReference type="SAM" id="SignalP"/>
    </source>
</evidence>
<evidence type="ECO:0000256" key="1">
    <source>
        <dbReference type="SAM" id="MobiDB-lite"/>
    </source>
</evidence>
<feature type="chain" id="PRO_5019713370" evidence="2">
    <location>
        <begin position="29"/>
        <end position="246"/>
    </location>
</feature>
<sequence length="246" mass="27533">MSTSQETSEPSSRVVYLLLLLLLWIASAECVQGIDPRESKRDRRQPEFVPKFSKNYRQNVTTTEGDGNVSSVQYPIKSEQLVRESSAVYGDVVHFGFDGILWAYKNASCSVWRIQTRQGVLTSNALSATVKKDIIKHLRLPCIKKNGRSRHRDVCPREKKTAAPSKATKEFRMFPENITTILVYFSWCLEQRMMTPKTSRTMATAMTTGFMLADGRRPSSGSQADGTRGTGGLHSCTDGTRTQLLA</sequence>
<dbReference type="EMBL" id="QKKF02010319">
    <property type="protein sequence ID" value="RZF44861.1"/>
    <property type="molecule type" value="Genomic_DNA"/>
</dbReference>
<reference evidence="3 4" key="1">
    <citation type="journal article" date="2017" name="Gigascience">
        <title>Genome sequence of the small brown planthopper, Laodelphax striatellus.</title>
        <authorList>
            <person name="Zhu J."/>
            <person name="Jiang F."/>
            <person name="Wang X."/>
            <person name="Yang P."/>
            <person name="Bao Y."/>
            <person name="Zhao W."/>
            <person name="Wang W."/>
            <person name="Lu H."/>
            <person name="Wang Q."/>
            <person name="Cui N."/>
            <person name="Li J."/>
            <person name="Chen X."/>
            <person name="Luo L."/>
            <person name="Yu J."/>
            <person name="Kang L."/>
            <person name="Cui F."/>
        </authorList>
    </citation>
    <scope>NUCLEOTIDE SEQUENCE [LARGE SCALE GENOMIC DNA]</scope>
    <source>
        <strain evidence="3">Lst14</strain>
    </source>
</reference>
<keyword evidence="2" id="KW-0732">Signal</keyword>
<dbReference type="AlphaFoldDB" id="A0A482XHR5"/>
<keyword evidence="4" id="KW-1185">Reference proteome</keyword>
<feature type="region of interest" description="Disordered" evidence="1">
    <location>
        <begin position="212"/>
        <end position="246"/>
    </location>
</feature>
<dbReference type="Proteomes" id="UP000291343">
    <property type="component" value="Unassembled WGS sequence"/>
</dbReference>
<gene>
    <name evidence="3" type="ORF">LSTR_LSTR000813</name>
</gene>
<proteinExistence type="predicted"/>
<organism evidence="3 4">
    <name type="scientific">Laodelphax striatellus</name>
    <name type="common">Small brown planthopper</name>
    <name type="synonym">Delphax striatella</name>
    <dbReference type="NCBI Taxonomy" id="195883"/>
    <lineage>
        <taxon>Eukaryota</taxon>
        <taxon>Metazoa</taxon>
        <taxon>Ecdysozoa</taxon>
        <taxon>Arthropoda</taxon>
        <taxon>Hexapoda</taxon>
        <taxon>Insecta</taxon>
        <taxon>Pterygota</taxon>
        <taxon>Neoptera</taxon>
        <taxon>Paraneoptera</taxon>
        <taxon>Hemiptera</taxon>
        <taxon>Auchenorrhyncha</taxon>
        <taxon>Fulgoroidea</taxon>
        <taxon>Delphacidae</taxon>
        <taxon>Criomorphinae</taxon>
        <taxon>Laodelphax</taxon>
    </lineage>
</organism>
<feature type="compositionally biased region" description="Polar residues" evidence="1">
    <location>
        <begin position="237"/>
        <end position="246"/>
    </location>
</feature>
<evidence type="ECO:0000313" key="4">
    <source>
        <dbReference type="Proteomes" id="UP000291343"/>
    </source>
</evidence>
<name>A0A482XHR5_LAOST</name>